<dbReference type="InterPro" id="IPR050766">
    <property type="entry name" value="Bact_Lucif_Oxidored"/>
</dbReference>
<evidence type="ECO:0000259" key="2">
    <source>
        <dbReference type="Pfam" id="PF00296"/>
    </source>
</evidence>
<gene>
    <name evidence="3" type="ORF">SAMN05216244_2608</name>
</gene>
<dbReference type="EMBL" id="FNHF01000003">
    <property type="protein sequence ID" value="SDM47693.1"/>
    <property type="molecule type" value="Genomic_DNA"/>
</dbReference>
<sequence>MVRLSVLDQSPIPRGGSAREALQNTVKLARMTEQLGYHRFWVSEHHLETLAHSSPEVFLPHIAANTTTIRVGSGGVMLPHYSAYKVAENFRLLEALHPGRIDLGVGRAPGGIPLATAALQENKGPGGGDSYPQQIEDLIHYLSGSSAETHRFRGLKAMPDIDTAPQLWLLGSSGGSAGLASGQGVSYAFAQFISGQHGGSVVKSYQRRFKPSILQRESQALAAFFLVCAETDEEAEWQAKSMDLQMLKMARGEAGEGILPPEEAAEYQFAPYELQMVRENRNRMLVGSPEMVRNRLLQLSEEYGTEEFMLASMNYYFADKQKGYELLATAFS</sequence>
<evidence type="ECO:0000313" key="4">
    <source>
        <dbReference type="Proteomes" id="UP000182347"/>
    </source>
</evidence>
<dbReference type="GO" id="GO:0016705">
    <property type="term" value="F:oxidoreductase activity, acting on paired donors, with incorporation or reduction of molecular oxygen"/>
    <property type="evidence" value="ECO:0007669"/>
    <property type="project" value="InterPro"/>
</dbReference>
<dbReference type="Proteomes" id="UP000182347">
    <property type="component" value="Unassembled WGS sequence"/>
</dbReference>
<evidence type="ECO:0000313" key="3">
    <source>
        <dbReference type="EMBL" id="SDM47693.1"/>
    </source>
</evidence>
<dbReference type="STRING" id="482461.SAMN05216244_2608"/>
<name>A0A1G9TJ64_9BACI</name>
<dbReference type="Pfam" id="PF00296">
    <property type="entry name" value="Bac_luciferase"/>
    <property type="match status" value="1"/>
</dbReference>
<accession>A0A1G9TJ64</accession>
<comment type="similarity">
    <text evidence="1">To bacterial alkanal monooxygenase alpha and beta chains.</text>
</comment>
<dbReference type="PANTHER" id="PTHR30137">
    <property type="entry name" value="LUCIFERASE-LIKE MONOOXYGENASE"/>
    <property type="match status" value="1"/>
</dbReference>
<dbReference type="PANTHER" id="PTHR30137:SF19">
    <property type="entry name" value="LUCIFERASE-LIKE MONOOXYGENASE"/>
    <property type="match status" value="1"/>
</dbReference>
<evidence type="ECO:0000256" key="1">
    <source>
        <dbReference type="ARBA" id="ARBA00007789"/>
    </source>
</evidence>
<keyword evidence="4" id="KW-1185">Reference proteome</keyword>
<dbReference type="NCBIfam" id="TIGR03558">
    <property type="entry name" value="oxido_grp_1"/>
    <property type="match status" value="1"/>
</dbReference>
<dbReference type="RefSeq" id="WP_074599657.1">
    <property type="nucleotide sequence ID" value="NZ_FNHF01000003.1"/>
</dbReference>
<dbReference type="SUPFAM" id="SSF51679">
    <property type="entry name" value="Bacterial luciferase-like"/>
    <property type="match status" value="1"/>
</dbReference>
<dbReference type="InterPro" id="IPR019949">
    <property type="entry name" value="CmoO-like"/>
</dbReference>
<feature type="domain" description="Luciferase-like" evidence="2">
    <location>
        <begin position="7"/>
        <end position="302"/>
    </location>
</feature>
<dbReference type="Gene3D" id="3.20.20.30">
    <property type="entry name" value="Luciferase-like domain"/>
    <property type="match status" value="1"/>
</dbReference>
<dbReference type="OrthoDB" id="9780518at2"/>
<dbReference type="InterPro" id="IPR036661">
    <property type="entry name" value="Luciferase-like_sf"/>
</dbReference>
<proteinExistence type="predicted"/>
<dbReference type="AlphaFoldDB" id="A0A1G9TJ64"/>
<dbReference type="GO" id="GO:0005829">
    <property type="term" value="C:cytosol"/>
    <property type="evidence" value="ECO:0007669"/>
    <property type="project" value="TreeGrafter"/>
</dbReference>
<dbReference type="InterPro" id="IPR011251">
    <property type="entry name" value="Luciferase-like_dom"/>
</dbReference>
<reference evidence="4" key="1">
    <citation type="submission" date="2016-10" db="EMBL/GenBank/DDBJ databases">
        <authorList>
            <person name="Varghese N."/>
            <person name="Submissions S."/>
        </authorList>
    </citation>
    <scope>NUCLEOTIDE SEQUENCE [LARGE SCALE GENOMIC DNA]</scope>
    <source>
        <strain evidence="4">CGMCC 1.6199</strain>
    </source>
</reference>
<organism evidence="3 4">
    <name type="scientific">Sediminibacillus halophilus</name>
    <dbReference type="NCBI Taxonomy" id="482461"/>
    <lineage>
        <taxon>Bacteria</taxon>
        <taxon>Bacillati</taxon>
        <taxon>Bacillota</taxon>
        <taxon>Bacilli</taxon>
        <taxon>Bacillales</taxon>
        <taxon>Bacillaceae</taxon>
        <taxon>Sediminibacillus</taxon>
    </lineage>
</organism>
<protein>
    <submittedName>
        <fullName evidence="3">Luciferase family oxidoreductase, group 1</fullName>
    </submittedName>
</protein>
<dbReference type="FunFam" id="3.20.20.30:FF:000002">
    <property type="entry name" value="LLM class flavin-dependent oxidoreductase"/>
    <property type="match status" value="1"/>
</dbReference>